<dbReference type="Proteomes" id="UP000001917">
    <property type="component" value="Chromosome"/>
</dbReference>
<evidence type="ECO:0000313" key="2">
    <source>
        <dbReference type="Proteomes" id="UP000001917"/>
    </source>
</evidence>
<accession>C8WSA3</accession>
<sequence length="77" mass="9004">MDDEAAGWVLNASRCDGATLRWDNGMYHIVPIIDPRLGFDSEEDWREFREKWLMPMKQQIVSYLKKLAVQMEGEKAS</sequence>
<dbReference type="HOGENOM" id="CLU_177494_0_0_9"/>
<dbReference type="AlphaFoldDB" id="C8WSA3"/>
<gene>
    <name evidence="1" type="ordered locus">Aaci_0478</name>
</gene>
<name>C8WSA3_ALIAD</name>
<protein>
    <submittedName>
        <fullName evidence="1">Uncharacterized protein</fullName>
    </submittedName>
</protein>
<proteinExistence type="predicted"/>
<reference evidence="1 2" key="2">
    <citation type="journal article" date="2010" name="Stand. Genomic Sci.">
        <title>Complete genome sequence of Alicyclobacillus acidocaldarius type strain (104-IA).</title>
        <authorList>
            <person name="Mavromatis K."/>
            <person name="Sikorski J."/>
            <person name="Lapidus A."/>
            <person name="Glavina Del Rio T."/>
            <person name="Copeland A."/>
            <person name="Tice H."/>
            <person name="Cheng J.F."/>
            <person name="Lucas S."/>
            <person name="Chen F."/>
            <person name="Nolan M."/>
            <person name="Bruce D."/>
            <person name="Goodwin L."/>
            <person name="Pitluck S."/>
            <person name="Ivanova N."/>
            <person name="Ovchinnikova G."/>
            <person name="Pati A."/>
            <person name="Chen A."/>
            <person name="Palaniappan K."/>
            <person name="Land M."/>
            <person name="Hauser L."/>
            <person name="Chang Y.J."/>
            <person name="Jeffries C.D."/>
            <person name="Chain P."/>
            <person name="Meincke L."/>
            <person name="Sims D."/>
            <person name="Chertkov O."/>
            <person name="Han C."/>
            <person name="Brettin T."/>
            <person name="Detter J.C."/>
            <person name="Wahrenburg C."/>
            <person name="Rohde M."/>
            <person name="Pukall R."/>
            <person name="Goker M."/>
            <person name="Bristow J."/>
            <person name="Eisen J.A."/>
            <person name="Markowitz V."/>
            <person name="Hugenholtz P."/>
            <person name="Klenk H.P."/>
            <person name="Kyrpides N.C."/>
        </authorList>
    </citation>
    <scope>NUCLEOTIDE SEQUENCE [LARGE SCALE GENOMIC DNA]</scope>
    <source>
        <strain evidence="2">ATCC 27009 / DSM 446 / BCRC 14685 / JCM 5260 / KCTC 1825 / NBRC 15652 / NCIMB 11725 / NRRL B-14509 / 104-IA</strain>
    </source>
</reference>
<evidence type="ECO:0000313" key="1">
    <source>
        <dbReference type="EMBL" id="ACV57536.1"/>
    </source>
</evidence>
<dbReference type="RefSeq" id="WP_012809902.1">
    <property type="nucleotide sequence ID" value="NC_013205.1"/>
</dbReference>
<keyword evidence="2" id="KW-1185">Reference proteome</keyword>
<organism evidence="1 2">
    <name type="scientific">Alicyclobacillus acidocaldarius subsp. acidocaldarius (strain ATCC 27009 / DSM 446 / BCRC 14685 / JCM 5260 / KCTC 1825 / NBRC 15652 / NCIMB 11725 / NRRL B-14509 / 104-IA)</name>
    <name type="common">Bacillus acidocaldarius</name>
    <dbReference type="NCBI Taxonomy" id="521098"/>
    <lineage>
        <taxon>Bacteria</taxon>
        <taxon>Bacillati</taxon>
        <taxon>Bacillota</taxon>
        <taxon>Bacilli</taxon>
        <taxon>Bacillales</taxon>
        <taxon>Alicyclobacillaceae</taxon>
        <taxon>Alicyclobacillus</taxon>
    </lineage>
</organism>
<dbReference type="KEGG" id="aac:Aaci_0478"/>
<dbReference type="EMBL" id="CP001727">
    <property type="protein sequence ID" value="ACV57536.1"/>
    <property type="molecule type" value="Genomic_DNA"/>
</dbReference>
<reference evidence="2" key="1">
    <citation type="submission" date="2009-09" db="EMBL/GenBank/DDBJ databases">
        <title>The complete chromosome of Alicyclobacillus acidocaldarius subsp. acidocaldarius DSM 446.</title>
        <authorList>
            <consortium name="US DOE Joint Genome Institute (JGI-PGF)"/>
            <person name="Lucas S."/>
            <person name="Copeland A."/>
            <person name="Lapidus A."/>
            <person name="Glavina del Rio T."/>
            <person name="Dalin E."/>
            <person name="Tice H."/>
            <person name="Bruce D."/>
            <person name="Goodwin L."/>
            <person name="Pitluck S."/>
            <person name="Kyrpides N."/>
            <person name="Mavromatis K."/>
            <person name="Ivanova N."/>
            <person name="Ovchinnikova G."/>
            <person name="Chertkov O."/>
            <person name="Sims D."/>
            <person name="Brettin T."/>
            <person name="Detter J.C."/>
            <person name="Han C."/>
            <person name="Larimer F."/>
            <person name="Land M."/>
            <person name="Hauser L."/>
            <person name="Markowitz V."/>
            <person name="Cheng J.-F."/>
            <person name="Hugenholtz P."/>
            <person name="Woyke T."/>
            <person name="Wu D."/>
            <person name="Pukall R."/>
            <person name="Klenk H.-P."/>
            <person name="Eisen J.A."/>
        </authorList>
    </citation>
    <scope>NUCLEOTIDE SEQUENCE [LARGE SCALE GENOMIC DNA]</scope>
    <source>
        <strain evidence="2">ATCC 27009 / DSM 446 / BCRC 14685 / JCM 5260 / KCTC 1825 / NBRC 15652 / NCIMB 11725 / NRRL B-14509 / 104-IA</strain>
    </source>
</reference>